<organism evidence="2 3">
    <name type="scientific">Chitinophaga barathri</name>
    <dbReference type="NCBI Taxonomy" id="1647451"/>
    <lineage>
        <taxon>Bacteria</taxon>
        <taxon>Pseudomonadati</taxon>
        <taxon>Bacteroidota</taxon>
        <taxon>Chitinophagia</taxon>
        <taxon>Chitinophagales</taxon>
        <taxon>Chitinophagaceae</taxon>
        <taxon>Chitinophaga</taxon>
    </lineage>
</organism>
<comment type="caution">
    <text evidence="2">The sequence shown here is derived from an EMBL/GenBank/DDBJ whole genome shotgun (WGS) entry which is preliminary data.</text>
</comment>
<feature type="signal peptide" evidence="1">
    <location>
        <begin position="1"/>
        <end position="23"/>
    </location>
</feature>
<name>A0A3N4MG15_9BACT</name>
<accession>A0A3N4MG15</accession>
<proteinExistence type="predicted"/>
<reference evidence="3" key="1">
    <citation type="submission" date="2018-11" db="EMBL/GenBank/DDBJ databases">
        <title>Chitinophaga lutea sp.nov., isolate from arsenic contaminated soil.</title>
        <authorList>
            <person name="Zong Y."/>
        </authorList>
    </citation>
    <scope>NUCLEOTIDE SEQUENCE [LARGE SCALE GENOMIC DNA]</scope>
    <source>
        <strain evidence="3">YLT18</strain>
    </source>
</reference>
<evidence type="ECO:0000256" key="1">
    <source>
        <dbReference type="SAM" id="SignalP"/>
    </source>
</evidence>
<dbReference type="EMBL" id="RMBX01000013">
    <property type="protein sequence ID" value="RPD39020.1"/>
    <property type="molecule type" value="Genomic_DNA"/>
</dbReference>
<keyword evidence="1" id="KW-0732">Signal</keyword>
<evidence type="ECO:0000313" key="3">
    <source>
        <dbReference type="Proteomes" id="UP000279089"/>
    </source>
</evidence>
<evidence type="ECO:0000313" key="2">
    <source>
        <dbReference type="EMBL" id="RPD39020.1"/>
    </source>
</evidence>
<dbReference type="Proteomes" id="UP000279089">
    <property type="component" value="Unassembled WGS sequence"/>
</dbReference>
<dbReference type="AlphaFoldDB" id="A0A3N4MG15"/>
<keyword evidence="3" id="KW-1185">Reference proteome</keyword>
<dbReference type="OrthoDB" id="7593840at2"/>
<protein>
    <submittedName>
        <fullName evidence="2">Uncharacterized protein</fullName>
    </submittedName>
</protein>
<gene>
    <name evidence="2" type="ORF">EG028_23065</name>
</gene>
<sequence length="340" mass="38036">MIPFRQFFFLCFTCILLNMAASAQTGSVKVHKKDSDYADSMKGKGYPWRFPLLGSKVASRGFSLQYPVGAMINFSPGSQKVNISDLKVGIGSHEPVDLDFVKFGEVKAEIQALTARMDLWVLPFLDVYGIAGKVWSKTNVSVVSPIQFNTEANFDGHVLGLGVTLAGGYHGFVSINDFNHTWTILDNIEGAVKTWMITPRLGYNFNFPKDRMLTFWVGTTGLLVDKGTAGSINIGNLTEDIPQDKLQEIKDETASWYQGLSRPQQIVVKDIADKLIDKIETNNPDGVIINYSLRKRPVSNWSMLVGGQYQFSKRWQARVEVGFLGGRQSGLLSANYRWRW</sequence>
<feature type="chain" id="PRO_5018005970" evidence="1">
    <location>
        <begin position="24"/>
        <end position="340"/>
    </location>
</feature>